<evidence type="ECO:0000313" key="3">
    <source>
        <dbReference type="Proteomes" id="UP000828390"/>
    </source>
</evidence>
<dbReference type="Proteomes" id="UP000828390">
    <property type="component" value="Unassembled WGS sequence"/>
</dbReference>
<dbReference type="GO" id="GO:0005634">
    <property type="term" value="C:nucleus"/>
    <property type="evidence" value="ECO:0007669"/>
    <property type="project" value="TreeGrafter"/>
</dbReference>
<gene>
    <name evidence="2" type="ORF">DPMN_100375</name>
</gene>
<dbReference type="PANTHER" id="PTHR23098">
    <property type="entry name" value="AGAP001331-PA-RELATED"/>
    <property type="match status" value="1"/>
</dbReference>
<organism evidence="2 3">
    <name type="scientific">Dreissena polymorpha</name>
    <name type="common">Zebra mussel</name>
    <name type="synonym">Mytilus polymorpha</name>
    <dbReference type="NCBI Taxonomy" id="45954"/>
    <lineage>
        <taxon>Eukaryota</taxon>
        <taxon>Metazoa</taxon>
        <taxon>Spiralia</taxon>
        <taxon>Lophotrochozoa</taxon>
        <taxon>Mollusca</taxon>
        <taxon>Bivalvia</taxon>
        <taxon>Autobranchia</taxon>
        <taxon>Heteroconchia</taxon>
        <taxon>Euheterodonta</taxon>
        <taxon>Imparidentia</taxon>
        <taxon>Neoheterodontei</taxon>
        <taxon>Myida</taxon>
        <taxon>Dreissenoidea</taxon>
        <taxon>Dreissenidae</taxon>
        <taxon>Dreissena</taxon>
    </lineage>
</organism>
<name>A0A9D4R941_DREPO</name>
<sequence>MFGLKRVNSVGLSSREVDEIIKKWTDLKSQAKKKEKNRRREASLTGGGKTSICLTDWEQKIVAILPEETLVGIDGGLDTL</sequence>
<comment type="caution">
    <text evidence="2">The sequence shown here is derived from an EMBL/GenBank/DDBJ whole genome shotgun (WGS) entry which is preliminary data.</text>
</comment>
<dbReference type="AlphaFoldDB" id="A0A9D4R941"/>
<keyword evidence="3" id="KW-1185">Reference proteome</keyword>
<feature type="domain" description="Myb/SANT-like DNA-binding" evidence="1">
    <location>
        <begin position="5"/>
        <end position="34"/>
    </location>
</feature>
<reference evidence="2" key="1">
    <citation type="journal article" date="2019" name="bioRxiv">
        <title>The Genome of the Zebra Mussel, Dreissena polymorpha: A Resource for Invasive Species Research.</title>
        <authorList>
            <person name="McCartney M.A."/>
            <person name="Auch B."/>
            <person name="Kono T."/>
            <person name="Mallez S."/>
            <person name="Zhang Y."/>
            <person name="Obille A."/>
            <person name="Becker A."/>
            <person name="Abrahante J.E."/>
            <person name="Garbe J."/>
            <person name="Badalamenti J.P."/>
            <person name="Herman A."/>
            <person name="Mangelson H."/>
            <person name="Liachko I."/>
            <person name="Sullivan S."/>
            <person name="Sone E.D."/>
            <person name="Koren S."/>
            <person name="Silverstein K.A.T."/>
            <person name="Beckman K.B."/>
            <person name="Gohl D.M."/>
        </authorList>
    </citation>
    <scope>NUCLEOTIDE SEQUENCE</scope>
    <source>
        <strain evidence="2">Duluth1</strain>
        <tissue evidence="2">Whole animal</tissue>
    </source>
</reference>
<dbReference type="PANTHER" id="PTHR23098:SF16">
    <property type="entry name" value="REGULATORY PROTEIN ZESTE"/>
    <property type="match status" value="1"/>
</dbReference>
<protein>
    <recommendedName>
        <fullName evidence="1">Myb/SANT-like DNA-binding domain-containing protein</fullName>
    </recommendedName>
</protein>
<dbReference type="EMBL" id="JAIWYP010000003">
    <property type="protein sequence ID" value="KAH3857760.1"/>
    <property type="molecule type" value="Genomic_DNA"/>
</dbReference>
<proteinExistence type="predicted"/>
<evidence type="ECO:0000259" key="1">
    <source>
        <dbReference type="Pfam" id="PF13873"/>
    </source>
</evidence>
<dbReference type="InterPro" id="IPR028002">
    <property type="entry name" value="Myb_DNA-bind_5"/>
</dbReference>
<reference evidence="2" key="2">
    <citation type="submission" date="2020-11" db="EMBL/GenBank/DDBJ databases">
        <authorList>
            <person name="McCartney M.A."/>
            <person name="Auch B."/>
            <person name="Kono T."/>
            <person name="Mallez S."/>
            <person name="Becker A."/>
            <person name="Gohl D.M."/>
            <person name="Silverstein K.A.T."/>
            <person name="Koren S."/>
            <person name="Bechman K.B."/>
            <person name="Herman A."/>
            <person name="Abrahante J.E."/>
            <person name="Garbe J."/>
        </authorList>
    </citation>
    <scope>NUCLEOTIDE SEQUENCE</scope>
    <source>
        <strain evidence="2">Duluth1</strain>
        <tissue evidence="2">Whole animal</tissue>
    </source>
</reference>
<accession>A0A9D4R941</accession>
<dbReference type="Pfam" id="PF13873">
    <property type="entry name" value="Myb_DNA-bind_5"/>
    <property type="match status" value="1"/>
</dbReference>
<evidence type="ECO:0000313" key="2">
    <source>
        <dbReference type="EMBL" id="KAH3857760.1"/>
    </source>
</evidence>